<comment type="caution">
    <text evidence="1">The sequence shown here is derived from an EMBL/GenBank/DDBJ whole genome shotgun (WGS) entry which is preliminary data.</text>
</comment>
<feature type="non-terminal residue" evidence="1">
    <location>
        <position position="110"/>
    </location>
</feature>
<evidence type="ECO:0000313" key="1">
    <source>
        <dbReference type="EMBL" id="CAD1468342.1"/>
    </source>
</evidence>
<dbReference type="AlphaFoldDB" id="A0A6V7GTP7"/>
<sequence>VPSSPISGENFVTCEASTSLISIILAPIPANIAAPKAVVSTILGLTASTPARTSGLEIVPYTSALDRISGRICCGIPKNRHNRGSHFNDSIFINIVRDAFETSVTCNCPL</sequence>
<organism evidence="1 2">
    <name type="scientific">Heterotrigona itama</name>
    <dbReference type="NCBI Taxonomy" id="395501"/>
    <lineage>
        <taxon>Eukaryota</taxon>
        <taxon>Metazoa</taxon>
        <taxon>Ecdysozoa</taxon>
        <taxon>Arthropoda</taxon>
        <taxon>Hexapoda</taxon>
        <taxon>Insecta</taxon>
        <taxon>Pterygota</taxon>
        <taxon>Neoptera</taxon>
        <taxon>Endopterygota</taxon>
        <taxon>Hymenoptera</taxon>
        <taxon>Apocrita</taxon>
        <taxon>Aculeata</taxon>
        <taxon>Apoidea</taxon>
        <taxon>Anthophila</taxon>
        <taxon>Apidae</taxon>
        <taxon>Heterotrigona</taxon>
    </lineage>
</organism>
<gene>
    <name evidence="1" type="ORF">MHI_LOCUS38698</name>
</gene>
<reference evidence="1" key="1">
    <citation type="submission" date="2020-07" db="EMBL/GenBank/DDBJ databases">
        <authorList>
            <person name="Nazaruddin N."/>
        </authorList>
    </citation>
    <scope>NUCLEOTIDE SEQUENCE</scope>
</reference>
<keyword evidence="2" id="KW-1185">Reference proteome</keyword>
<proteinExistence type="predicted"/>
<evidence type="ECO:0000313" key="2">
    <source>
        <dbReference type="Proteomes" id="UP000752696"/>
    </source>
</evidence>
<accession>A0A6V7GTP7</accession>
<protein>
    <submittedName>
        <fullName evidence="1">Uncharacterized protein</fullName>
    </submittedName>
</protein>
<dbReference type="EMBL" id="CAJDYZ010000466">
    <property type="protein sequence ID" value="CAD1468342.1"/>
    <property type="molecule type" value="Genomic_DNA"/>
</dbReference>
<feature type="non-terminal residue" evidence="1">
    <location>
        <position position="1"/>
    </location>
</feature>
<name>A0A6V7GTP7_9HYME</name>
<dbReference type="Proteomes" id="UP000752696">
    <property type="component" value="Unassembled WGS sequence"/>
</dbReference>